<feature type="domain" description="Endonuclease/exonuclease/phosphatase" evidence="1">
    <location>
        <begin position="494"/>
        <end position="603"/>
    </location>
</feature>
<evidence type="ECO:0000259" key="1">
    <source>
        <dbReference type="Pfam" id="PF14529"/>
    </source>
</evidence>
<dbReference type="EMBL" id="BGPR01007960">
    <property type="protein sequence ID" value="GBN30681.1"/>
    <property type="molecule type" value="Genomic_DNA"/>
</dbReference>
<keyword evidence="3" id="KW-1185">Reference proteome</keyword>
<protein>
    <recommendedName>
        <fullName evidence="1">Endonuclease/exonuclease/phosphatase domain-containing protein</fullName>
    </recommendedName>
</protein>
<dbReference type="Gene3D" id="3.60.10.10">
    <property type="entry name" value="Endonuclease/exonuclease/phosphatase"/>
    <property type="match status" value="1"/>
</dbReference>
<accession>A0A4Y2MU35</accession>
<proteinExistence type="predicted"/>
<sequence>MSDIPECSMMDFQTQDDISLTNNNSLNRLVLALSSKDFKEINIVMSHQTGGSRIPKMNPLALHTYIKQKISQSELITNMRHTRQGKVLFTTSDPICAANLLTLTKLLDVPISATVLWENITTKFLLTDVPTATSLEELASELACSNDIVITHMRRFVRQNTQPEAAPVLITILGTTLPEHIKMWFIHQKINLFIDRPRMCNKCFSFFHATRTCNLNPACHQCGQIHTSSCQSPMQCINCKGNHSALDKNCPHYIKEIKVLEYKAQHHVTTGEARRILNQRTNTNLATIVKSNTCTSDLENTLTTKMEALFQKMQEKIDQQMAAMLTMFEKTFDSLLQKILQMFSGAESQSSSPNRKKVATKPHLVNMNISNLRKTLDKGGTTASAWFFFFFFLPMSFVQWNCRGLKKKKLWLKVPPFSTAQFWVFQETFFKQEDFITSSNMNFFYCVRHGRSGGGLLTGFPKSAAARVIPSPFDSNSSTEMLTAEIFYKQQSFTIINVYAPQGFDITQARTYFESLKAPIFIFGDFNLHHPMWKANSSNSLSNNFADWLQMSNFLLLNSTTPTHISHTGSKSILDLSICTADIFHQMKTSVNNTSFESDHNNINFAPRSIKSINWANIMQQTSEEILSSTFARLFQHHGTSN</sequence>
<gene>
    <name evidence="2" type="ORF">AVEN_5667_1</name>
</gene>
<dbReference type="InterPro" id="IPR005135">
    <property type="entry name" value="Endo/exonuclease/phosphatase"/>
</dbReference>
<dbReference type="Pfam" id="PF14529">
    <property type="entry name" value="Exo_endo_phos_2"/>
    <property type="match status" value="1"/>
</dbReference>
<dbReference type="GO" id="GO:0003824">
    <property type="term" value="F:catalytic activity"/>
    <property type="evidence" value="ECO:0007669"/>
    <property type="project" value="InterPro"/>
</dbReference>
<name>A0A4Y2MU35_ARAVE</name>
<dbReference type="Proteomes" id="UP000499080">
    <property type="component" value="Unassembled WGS sequence"/>
</dbReference>
<comment type="caution">
    <text evidence="2">The sequence shown here is derived from an EMBL/GenBank/DDBJ whole genome shotgun (WGS) entry which is preliminary data.</text>
</comment>
<dbReference type="InterPro" id="IPR036691">
    <property type="entry name" value="Endo/exonu/phosph_ase_sf"/>
</dbReference>
<evidence type="ECO:0000313" key="3">
    <source>
        <dbReference type="Proteomes" id="UP000499080"/>
    </source>
</evidence>
<dbReference type="SUPFAM" id="SSF56219">
    <property type="entry name" value="DNase I-like"/>
    <property type="match status" value="1"/>
</dbReference>
<dbReference type="AlphaFoldDB" id="A0A4Y2MU35"/>
<reference evidence="2 3" key="1">
    <citation type="journal article" date="2019" name="Sci. Rep.">
        <title>Orb-weaving spider Araneus ventricosus genome elucidates the spidroin gene catalogue.</title>
        <authorList>
            <person name="Kono N."/>
            <person name="Nakamura H."/>
            <person name="Ohtoshi R."/>
            <person name="Moran D.A.P."/>
            <person name="Shinohara A."/>
            <person name="Yoshida Y."/>
            <person name="Fujiwara M."/>
            <person name="Mori M."/>
            <person name="Tomita M."/>
            <person name="Arakawa K."/>
        </authorList>
    </citation>
    <scope>NUCLEOTIDE SEQUENCE [LARGE SCALE GENOMIC DNA]</scope>
</reference>
<evidence type="ECO:0000313" key="2">
    <source>
        <dbReference type="EMBL" id="GBN30681.1"/>
    </source>
</evidence>
<organism evidence="2 3">
    <name type="scientific">Araneus ventricosus</name>
    <name type="common">Orbweaver spider</name>
    <name type="synonym">Epeira ventricosa</name>
    <dbReference type="NCBI Taxonomy" id="182803"/>
    <lineage>
        <taxon>Eukaryota</taxon>
        <taxon>Metazoa</taxon>
        <taxon>Ecdysozoa</taxon>
        <taxon>Arthropoda</taxon>
        <taxon>Chelicerata</taxon>
        <taxon>Arachnida</taxon>
        <taxon>Araneae</taxon>
        <taxon>Araneomorphae</taxon>
        <taxon>Entelegynae</taxon>
        <taxon>Araneoidea</taxon>
        <taxon>Araneidae</taxon>
        <taxon>Araneus</taxon>
    </lineage>
</organism>